<accession>A0ABS9GUL1</accession>
<feature type="compositionally biased region" description="Low complexity" evidence="1">
    <location>
        <begin position="56"/>
        <end position="74"/>
    </location>
</feature>
<keyword evidence="2" id="KW-0812">Transmembrane</keyword>
<evidence type="ECO:0000256" key="1">
    <source>
        <dbReference type="SAM" id="MobiDB-lite"/>
    </source>
</evidence>
<keyword evidence="2" id="KW-0472">Membrane</keyword>
<reference evidence="3 4" key="1">
    <citation type="submission" date="2022-01" db="EMBL/GenBank/DDBJ databases">
        <title>Alkalihalobacillus sp. EGI L200015, a novel bacterium isolated from a salt lake sediment.</title>
        <authorList>
            <person name="Gao L."/>
            <person name="Fang B.-Z."/>
            <person name="Li W.-J."/>
        </authorList>
    </citation>
    <scope>NUCLEOTIDE SEQUENCE [LARGE SCALE GENOMIC DNA]</scope>
    <source>
        <strain evidence="3 4">KCTC 12718</strain>
    </source>
</reference>
<protein>
    <recommendedName>
        <fullName evidence="5">Collagen-like protein</fullName>
    </recommendedName>
</protein>
<gene>
    <name evidence="3" type="ORF">L2716_02240</name>
</gene>
<dbReference type="EMBL" id="JAKIJS010000001">
    <property type="protein sequence ID" value="MCF6136532.1"/>
    <property type="molecule type" value="Genomic_DNA"/>
</dbReference>
<name>A0ABS9GUL1_9BACL</name>
<dbReference type="Proteomes" id="UP001649381">
    <property type="component" value="Unassembled WGS sequence"/>
</dbReference>
<organism evidence="3 4">
    <name type="scientific">Pseudalkalibacillus berkeleyi</name>
    <dbReference type="NCBI Taxonomy" id="1069813"/>
    <lineage>
        <taxon>Bacteria</taxon>
        <taxon>Bacillati</taxon>
        <taxon>Bacillota</taxon>
        <taxon>Bacilli</taxon>
        <taxon>Bacillales</taxon>
        <taxon>Fictibacillaceae</taxon>
        <taxon>Pseudalkalibacillus</taxon>
    </lineage>
</organism>
<evidence type="ECO:0000256" key="2">
    <source>
        <dbReference type="SAM" id="Phobius"/>
    </source>
</evidence>
<keyword evidence="4" id="KW-1185">Reference proteome</keyword>
<sequence>MGGQGGPGGIPGLGGGFPGGPGMGGFPGGPGGIPGFPGGPGGMGGFPGVPGGPSFPGGQSIPGNGPSALPGQLTLQQQQQVQQILPTLSQPTSGPPQNLVSLFTTLSALPQTQLQSLVGQQPQSTTQITSLLGGQPRSDMEYEDYDDRINGIWGCQGRWTLIFYQTPFGGIGIALAWVAFVNFFITIAFCYPTFNLCFFYTPQIFLALC</sequence>
<feature type="region of interest" description="Disordered" evidence="1">
    <location>
        <begin position="1"/>
        <end position="74"/>
    </location>
</feature>
<feature type="compositionally biased region" description="Gly residues" evidence="1">
    <location>
        <begin position="1"/>
        <end position="55"/>
    </location>
</feature>
<comment type="caution">
    <text evidence="3">The sequence shown here is derived from an EMBL/GenBank/DDBJ whole genome shotgun (WGS) entry which is preliminary data.</text>
</comment>
<proteinExistence type="predicted"/>
<keyword evidence="2" id="KW-1133">Transmembrane helix</keyword>
<evidence type="ECO:0008006" key="5">
    <source>
        <dbReference type="Google" id="ProtNLM"/>
    </source>
</evidence>
<evidence type="ECO:0000313" key="4">
    <source>
        <dbReference type="Proteomes" id="UP001649381"/>
    </source>
</evidence>
<evidence type="ECO:0000313" key="3">
    <source>
        <dbReference type="EMBL" id="MCF6136532.1"/>
    </source>
</evidence>
<feature type="transmembrane region" description="Helical" evidence="2">
    <location>
        <begin position="168"/>
        <end position="194"/>
    </location>
</feature>
<dbReference type="RefSeq" id="WP_236331367.1">
    <property type="nucleotide sequence ID" value="NZ_JAKIJS010000001.1"/>
</dbReference>